<dbReference type="PRINTS" id="PR01415">
    <property type="entry name" value="ANKYRIN"/>
</dbReference>
<dbReference type="EMBL" id="AP025739">
    <property type="protein sequence ID" value="BDI33563.1"/>
    <property type="molecule type" value="Genomic_DNA"/>
</dbReference>
<dbReference type="AlphaFoldDB" id="A0A402D0R9"/>
<dbReference type="Proteomes" id="UP000287394">
    <property type="component" value="Chromosome"/>
</dbReference>
<dbReference type="PANTHER" id="PTHR44207:SF2">
    <property type="entry name" value="REPEAT PROTEIN, PUTATIVE-RELATED"/>
    <property type="match status" value="1"/>
</dbReference>
<evidence type="ECO:0000313" key="2">
    <source>
        <dbReference type="Proteomes" id="UP000287394"/>
    </source>
</evidence>
<dbReference type="PROSITE" id="PS50297">
    <property type="entry name" value="ANK_REP_REGION"/>
    <property type="match status" value="5"/>
</dbReference>
<dbReference type="SMART" id="SM00248">
    <property type="entry name" value="ANK"/>
    <property type="match status" value="8"/>
</dbReference>
<reference evidence="1 2" key="1">
    <citation type="journal article" date="2019" name="Int. J. Syst. Evol. Microbiol.">
        <title>Capsulimonas corticalis gen. nov., sp. nov., an aerobic capsulated bacterium, of a novel bacterial order, Capsulimonadales ord. nov., of the class Armatimonadia of the phylum Armatimonadetes.</title>
        <authorList>
            <person name="Li J."/>
            <person name="Kudo C."/>
            <person name="Tonouchi A."/>
        </authorList>
    </citation>
    <scope>NUCLEOTIDE SEQUENCE [LARGE SCALE GENOMIC DNA]</scope>
    <source>
        <strain evidence="1 2">AX-7</strain>
    </source>
</reference>
<dbReference type="InterPro" id="IPR002110">
    <property type="entry name" value="Ankyrin_rpt"/>
</dbReference>
<evidence type="ECO:0000313" key="1">
    <source>
        <dbReference type="EMBL" id="BDI33563.1"/>
    </source>
</evidence>
<accession>A0A402D0R9</accession>
<dbReference type="PROSITE" id="PS50088">
    <property type="entry name" value="ANK_REPEAT"/>
    <property type="match status" value="5"/>
</dbReference>
<name>A0A402D0R9_9BACT</name>
<dbReference type="Gene3D" id="1.25.40.20">
    <property type="entry name" value="Ankyrin repeat-containing domain"/>
    <property type="match status" value="3"/>
</dbReference>
<dbReference type="Pfam" id="PF12796">
    <property type="entry name" value="Ank_2"/>
    <property type="match status" value="2"/>
</dbReference>
<sequence length="477" mass="50895">MCANMNSPSSNPWEQRLTSIVKSPHFAAVLGAIGSVHPTMLVVLVLSEHNRWLRSLWPAGVYHSLFETFYDVSVCYGLVIGPLTIASAVRLFLHRAADPRANALTITRRLLVIPAMYLLSALWSAAWLSGHRASGFGEAVACLYLADQIVSNLYYGFRKPITDAALRAKEPAAGGLRLIALELWSMLATRVRTAEIKMRRRWWRRTHPDYLKKLSPQDKALYESAMRGESQNVEIFLARGANPNLTLNFGVPLIAESAAKGRTDVVCHLLNAGASVNAACPVDGFRALHRAASHGHLESARLLVAAGASLDARTRSGSTALIFAATAGHTSIVTLLLENQAPVDSVSKAGATALIAAATKGHHDMLQALLDAGANPSIKSYDGSSALTVAAAKGYADTLARLLKHGAHIDDATPDGRTGLIWAAYFGHDAAVRLLLEAGADPTIKAIDGKTALQFAKERGHATAAALIESQSRAVAA</sequence>
<dbReference type="PANTHER" id="PTHR44207">
    <property type="entry name" value="SURFACE ANTIGEN BSPA-LIKE-RELATED"/>
    <property type="match status" value="1"/>
</dbReference>
<dbReference type="OrthoDB" id="307920at2"/>
<gene>
    <name evidence="1" type="ORF">CCAX7_56140</name>
</gene>
<dbReference type="SUPFAM" id="SSF48403">
    <property type="entry name" value="Ankyrin repeat"/>
    <property type="match status" value="1"/>
</dbReference>
<proteinExistence type="predicted"/>
<keyword evidence="2" id="KW-1185">Reference proteome</keyword>
<protein>
    <submittedName>
        <fullName evidence="1">Uncharacterized protein</fullName>
    </submittedName>
</protein>
<dbReference type="KEGG" id="ccot:CCAX7_56140"/>
<organism evidence="1 2">
    <name type="scientific">Capsulimonas corticalis</name>
    <dbReference type="NCBI Taxonomy" id="2219043"/>
    <lineage>
        <taxon>Bacteria</taxon>
        <taxon>Bacillati</taxon>
        <taxon>Armatimonadota</taxon>
        <taxon>Armatimonadia</taxon>
        <taxon>Capsulimonadales</taxon>
        <taxon>Capsulimonadaceae</taxon>
        <taxon>Capsulimonas</taxon>
    </lineage>
</organism>
<dbReference type="Pfam" id="PF13637">
    <property type="entry name" value="Ank_4"/>
    <property type="match status" value="1"/>
</dbReference>
<dbReference type="InterPro" id="IPR036770">
    <property type="entry name" value="Ankyrin_rpt-contain_sf"/>
</dbReference>